<dbReference type="Proteomes" id="UP000549617">
    <property type="component" value="Unassembled WGS sequence"/>
</dbReference>
<evidence type="ECO:0000313" key="5">
    <source>
        <dbReference type="Proteomes" id="UP000549617"/>
    </source>
</evidence>
<evidence type="ECO:0000313" key="4">
    <source>
        <dbReference type="EMBL" id="MBB5684782.1"/>
    </source>
</evidence>
<gene>
    <name evidence="4" type="ORF">FHS49_000773</name>
</gene>
<keyword evidence="5" id="KW-1185">Reference proteome</keyword>
<dbReference type="AlphaFoldDB" id="A0A7W9ED58"/>
<proteinExistence type="predicted"/>
<dbReference type="PANTHER" id="PTHR11014">
    <property type="entry name" value="PEPTIDASE M20 FAMILY MEMBER"/>
    <property type="match status" value="1"/>
</dbReference>
<dbReference type="InterPro" id="IPR011650">
    <property type="entry name" value="Peptidase_M20_dimer"/>
</dbReference>
<evidence type="ECO:0000256" key="2">
    <source>
        <dbReference type="SAM" id="MobiDB-lite"/>
    </source>
</evidence>
<protein>
    <submittedName>
        <fullName evidence="4">Hippurate hydrolase</fullName>
        <ecNumber evidence="4">3.5.1.32</ecNumber>
    </submittedName>
</protein>
<dbReference type="Pfam" id="PF01546">
    <property type="entry name" value="Peptidase_M20"/>
    <property type="match status" value="1"/>
</dbReference>
<comment type="caution">
    <text evidence="4">The sequence shown here is derived from an EMBL/GenBank/DDBJ whole genome shotgun (WGS) entry which is preliminary data.</text>
</comment>
<dbReference type="InterPro" id="IPR017439">
    <property type="entry name" value="Amidohydrolase"/>
</dbReference>
<dbReference type="Pfam" id="PF07687">
    <property type="entry name" value="M20_dimer"/>
    <property type="match status" value="1"/>
</dbReference>
<dbReference type="InterPro" id="IPR002933">
    <property type="entry name" value="Peptidase_M20"/>
</dbReference>
<evidence type="ECO:0000256" key="1">
    <source>
        <dbReference type="ARBA" id="ARBA00022801"/>
    </source>
</evidence>
<reference evidence="4 5" key="1">
    <citation type="submission" date="2020-08" db="EMBL/GenBank/DDBJ databases">
        <title>Genomic Encyclopedia of Type Strains, Phase IV (KMG-IV): sequencing the most valuable type-strain genomes for metagenomic binning, comparative biology and taxonomic classification.</title>
        <authorList>
            <person name="Goeker M."/>
        </authorList>
    </citation>
    <scope>NUCLEOTIDE SEQUENCE [LARGE SCALE GENOMIC DNA]</scope>
    <source>
        <strain evidence="4 5">DSM 25079</strain>
    </source>
</reference>
<dbReference type="RefSeq" id="WP_246350255.1">
    <property type="nucleotide sequence ID" value="NZ_JACIJC010000001.1"/>
</dbReference>
<feature type="region of interest" description="Disordered" evidence="2">
    <location>
        <begin position="1"/>
        <end position="27"/>
    </location>
</feature>
<dbReference type="EMBL" id="JACIJC010000001">
    <property type="protein sequence ID" value="MBB5684782.1"/>
    <property type="molecule type" value="Genomic_DNA"/>
</dbReference>
<feature type="domain" description="Peptidase M20 dimerisation" evidence="3">
    <location>
        <begin position="271"/>
        <end position="343"/>
    </location>
</feature>
<dbReference type="EC" id="3.5.1.32" evidence="4"/>
<name>A0A7W9ED58_9SPHN</name>
<sequence length="498" mass="52669">MKRPTNGYATASFQNSKTASPASMSSISGARNSAFWTRNGIQRMKNFKHRGLPALFTGLILSVSTPAIALDSAAEKVRIDEVLAKEYPALDAIYKDLHSHPELGFQEVRTAAILAKRMRAMGFEVTERVGQTGVVAMFRNGDGPTVMVRTDMDGLPMEEKTGLPYASRVQVPWEGKQTYVAHSCGHDAHMVWWLGAAHALVSMKKEWRGTLMFVAEPAEETGKGAKAMIADGLFTRFGKPDFGFAAHVGNRPAGVTLIKDGPHSAASDLIRVTFQGKGGHGARPHLGIDPITMAAHFVSDVQTVISREKDPDIAGVLTVGSFIAGTAGNIIPDQAELQVTTRTFSTKVRDLMVSGIERTANGAAAMAGAPAPKIEMLIATPALINNAELTPRAAAFMKNAFGADRINYIPPTQPGSPTGEDYAEFIAAGVPSVYFNVGGGDPIANATAKETGVPMPANHSPYFSILPEPAIKTGAGILALAVLMVAGDDQSASSAKGD</sequence>
<evidence type="ECO:0000259" key="3">
    <source>
        <dbReference type="Pfam" id="PF07687"/>
    </source>
</evidence>
<organism evidence="4 5">
    <name type="scientific">Sphingobium boeckii</name>
    <dbReference type="NCBI Taxonomy" id="1082345"/>
    <lineage>
        <taxon>Bacteria</taxon>
        <taxon>Pseudomonadati</taxon>
        <taxon>Pseudomonadota</taxon>
        <taxon>Alphaproteobacteria</taxon>
        <taxon>Sphingomonadales</taxon>
        <taxon>Sphingomonadaceae</taxon>
        <taxon>Sphingobium</taxon>
    </lineage>
</organism>
<dbReference type="InterPro" id="IPR036264">
    <property type="entry name" value="Bact_exopeptidase_dim_dom"/>
</dbReference>
<dbReference type="PANTHER" id="PTHR11014:SF63">
    <property type="entry name" value="METALLOPEPTIDASE, PUTATIVE (AFU_ORTHOLOGUE AFUA_6G09600)-RELATED"/>
    <property type="match status" value="1"/>
</dbReference>
<dbReference type="Gene3D" id="3.40.630.10">
    <property type="entry name" value="Zn peptidases"/>
    <property type="match status" value="1"/>
</dbReference>
<accession>A0A7W9ED58</accession>
<dbReference type="SUPFAM" id="SSF53187">
    <property type="entry name" value="Zn-dependent exopeptidases"/>
    <property type="match status" value="1"/>
</dbReference>
<feature type="compositionally biased region" description="Polar residues" evidence="2">
    <location>
        <begin position="7"/>
        <end position="27"/>
    </location>
</feature>
<dbReference type="SUPFAM" id="SSF55031">
    <property type="entry name" value="Bacterial exopeptidase dimerisation domain"/>
    <property type="match status" value="1"/>
</dbReference>
<keyword evidence="1 4" id="KW-0378">Hydrolase</keyword>
<dbReference type="NCBIfam" id="TIGR01891">
    <property type="entry name" value="amidohydrolases"/>
    <property type="match status" value="1"/>
</dbReference>
<dbReference type="GO" id="GO:0047980">
    <property type="term" value="F:hippurate hydrolase activity"/>
    <property type="evidence" value="ECO:0007669"/>
    <property type="project" value="UniProtKB-EC"/>
</dbReference>
<dbReference type="Gene3D" id="3.30.70.360">
    <property type="match status" value="1"/>
</dbReference>